<dbReference type="Proteomes" id="UP000281128">
    <property type="component" value="Unassembled WGS sequence"/>
</dbReference>
<accession>A0A3A8B302</accession>
<organism evidence="1 2">
    <name type="scientific">Roseovarius spongiae</name>
    <dbReference type="NCBI Taxonomy" id="2320272"/>
    <lineage>
        <taxon>Bacteria</taxon>
        <taxon>Pseudomonadati</taxon>
        <taxon>Pseudomonadota</taxon>
        <taxon>Alphaproteobacteria</taxon>
        <taxon>Rhodobacterales</taxon>
        <taxon>Roseobacteraceae</taxon>
        <taxon>Roseovarius</taxon>
    </lineage>
</organism>
<comment type="caution">
    <text evidence="1">The sequence shown here is derived from an EMBL/GenBank/DDBJ whole genome shotgun (WGS) entry which is preliminary data.</text>
</comment>
<evidence type="ECO:0000313" key="1">
    <source>
        <dbReference type="EMBL" id="RKF14652.1"/>
    </source>
</evidence>
<keyword evidence="1" id="KW-0413">Isomerase</keyword>
<dbReference type="AlphaFoldDB" id="A0A3A8B302"/>
<sequence length="75" mass="8851">MQMTRITDPECWLDQMFAAKAAQTGGVLRRSRAWIDREVGFDRFELEVRRRGFHMIESADQILVVCHNDPIRILF</sequence>
<dbReference type="GO" id="GO:0016853">
    <property type="term" value="F:isomerase activity"/>
    <property type="evidence" value="ECO:0007669"/>
    <property type="project" value="UniProtKB-KW"/>
</dbReference>
<dbReference type="OrthoDB" id="7867818at2"/>
<dbReference type="EMBL" id="RAPE01000002">
    <property type="protein sequence ID" value="RKF14652.1"/>
    <property type="molecule type" value="Genomic_DNA"/>
</dbReference>
<protein>
    <submittedName>
        <fullName evidence="1">N-(5'-phosphoribosyl)anthranilate isomerase</fullName>
    </submittedName>
</protein>
<keyword evidence="2" id="KW-1185">Reference proteome</keyword>
<proteinExistence type="predicted"/>
<evidence type="ECO:0000313" key="2">
    <source>
        <dbReference type="Proteomes" id="UP000281128"/>
    </source>
</evidence>
<name>A0A3A8B302_9RHOB</name>
<gene>
    <name evidence="1" type="ORF">D6850_07140</name>
</gene>
<reference evidence="1 2" key="1">
    <citation type="submission" date="2018-09" db="EMBL/GenBank/DDBJ databases">
        <title>Roseovarius spongiae sp. nov., isolated from a marine sponge.</title>
        <authorList>
            <person name="Zhuang L."/>
            <person name="Luo L."/>
        </authorList>
    </citation>
    <scope>NUCLEOTIDE SEQUENCE [LARGE SCALE GENOMIC DNA]</scope>
    <source>
        <strain evidence="1 2">HN-E21</strain>
    </source>
</reference>